<keyword evidence="2" id="KW-0472">Membrane</keyword>
<feature type="compositionally biased region" description="Gly residues" evidence="1">
    <location>
        <begin position="292"/>
        <end position="311"/>
    </location>
</feature>
<dbReference type="Gene3D" id="3.40.50.720">
    <property type="entry name" value="NAD(P)-binding Rossmann-like Domain"/>
    <property type="match status" value="1"/>
</dbReference>
<gene>
    <name evidence="3" type="ORF">CHLRE_16g682600v5</name>
</gene>
<dbReference type="InterPro" id="IPR044849">
    <property type="entry name" value="CASTOR/POLLUX/SYM8-like"/>
</dbReference>
<dbReference type="OrthoDB" id="414047at2759"/>
<feature type="compositionally biased region" description="Pro residues" evidence="1">
    <location>
        <begin position="732"/>
        <end position="748"/>
    </location>
</feature>
<protein>
    <recommendedName>
        <fullName evidence="5">Ion channel POLLUX</fullName>
    </recommendedName>
</protein>
<dbReference type="Proteomes" id="UP000006906">
    <property type="component" value="Chromosome 16"/>
</dbReference>
<proteinExistence type="predicted"/>
<feature type="compositionally biased region" description="Low complexity" evidence="1">
    <location>
        <begin position="914"/>
        <end position="930"/>
    </location>
</feature>
<evidence type="ECO:0008006" key="5">
    <source>
        <dbReference type="Google" id="ProtNLM"/>
    </source>
</evidence>
<accession>A0A2K3CUZ5</accession>
<sequence>MRAASLEAWAAPGTATCPTTAKGWAAAGQFTHQAHGASRPFASRPRTGASSVAAAAATATATTPTPAAAVAVSAAHQRRSLQYKLAYVNYKLLQTLTLPIWGKLLTLLVVVLPVLLTAASILAVVSGEHFRDALLRCYHIVCGVPGTNVVAEEDPQTALVLYMVCLLGPLFFAAVIGVVGEDIKRTVSAARFGNHPVPESNHTVILGHNGKLVELLRQITLSRRQRGAFPGQLVVLCDTPRWDLDAEILEALGPALAGQVVTRQGKPFKVADLVKVAAGRASTVVVLAPEAGSGGGGAGGGSGAGGGGSAGGRSASHPDKERYVDGHEALSPEALQALTLSSLAILRADAAAEGGLDSTKPQLVLAQRTETLDLVLAARAAQGRKPGTAGDTVYITYSANTHVLARCAMDPGYGEVASALLRHSAGGKAPKTAKFYVHHVPGLAGLTYGEARQLFPRALLCGLLSPASSGVAGPAAAPDTSLNPPEVTLIDPEDDLIFLATSRRDLLPDAAALGEARRQVEERERLGLPLKGAPKPRPLTAAERAAAREAVPPVRVVVLAFSGEQLTTLVDALGTVCPQGSQVLLLGGDRADAAQWERRCSAVAGSRLRVKSMAASPRSAAALAEADAANADAIIIAGLEEADAHAADAQALVTLLQLKTLLADSPLPYVLPQPPPQPPQQAKQPAAPAADEAPAAGASAPCGTGDVDIGNQGGTALTAAAPVSSSPSESPAAPPPPLPPPPPPPPKPLTLVCHIRDPGTRYVVQTLAGDGSGRPSLLSGATSSAHSDAGGGTDIFSLFTGGGGGGGSSGGGGGGTGLWERGLHVEAVHPEHLLTDVLTEVAGDPRLEGVYRELASAAGNDLFLRAPAQLGLPVGSPLSLQQVCDKVRERGSTYLGILRGEQLATRGSGGGSGSSSRSVGSGNGSSSVGGTAQAGSRREGVGAEQRRLSLGLPHEGPGAVVTLQPGDRLVVLAVR</sequence>
<dbReference type="PaxDb" id="3055-EDP04557"/>
<dbReference type="ExpressionAtlas" id="A0A2K3CUZ5">
    <property type="expression patterns" value="baseline and differential"/>
</dbReference>
<dbReference type="KEGG" id="cre:CHLRE_16g682600v5"/>
<keyword evidence="4" id="KW-1185">Reference proteome</keyword>
<dbReference type="GeneID" id="5717583"/>
<dbReference type="Gramene" id="PNW72094">
    <property type="protein sequence ID" value="PNW72094"/>
    <property type="gene ID" value="CHLRE_16g682600v5"/>
</dbReference>
<keyword evidence="2" id="KW-1133">Transmembrane helix</keyword>
<feature type="region of interest" description="Disordered" evidence="1">
    <location>
        <begin position="905"/>
        <end position="944"/>
    </location>
</feature>
<dbReference type="PANTHER" id="PTHR31563">
    <property type="entry name" value="ION CHANNEL POLLUX-RELATED"/>
    <property type="match status" value="1"/>
</dbReference>
<evidence type="ECO:0000256" key="1">
    <source>
        <dbReference type="SAM" id="MobiDB-lite"/>
    </source>
</evidence>
<dbReference type="EMBL" id="CM008977">
    <property type="protein sequence ID" value="PNW72094.1"/>
    <property type="molecule type" value="Genomic_DNA"/>
</dbReference>
<feature type="compositionally biased region" description="Pro residues" evidence="1">
    <location>
        <begin position="669"/>
        <end position="679"/>
    </location>
</feature>
<feature type="compositionally biased region" description="Low complexity" evidence="1">
    <location>
        <begin position="680"/>
        <end position="701"/>
    </location>
</feature>
<evidence type="ECO:0000313" key="4">
    <source>
        <dbReference type="Proteomes" id="UP000006906"/>
    </source>
</evidence>
<dbReference type="GO" id="GO:0006811">
    <property type="term" value="P:monoatomic ion transport"/>
    <property type="evidence" value="ECO:0007669"/>
    <property type="project" value="InterPro"/>
</dbReference>
<feature type="region of interest" description="Disordered" evidence="1">
    <location>
        <begin position="292"/>
        <end position="320"/>
    </location>
</feature>
<organism evidence="3 4">
    <name type="scientific">Chlamydomonas reinhardtii</name>
    <name type="common">Chlamydomonas smithii</name>
    <dbReference type="NCBI Taxonomy" id="3055"/>
    <lineage>
        <taxon>Eukaryota</taxon>
        <taxon>Viridiplantae</taxon>
        <taxon>Chlorophyta</taxon>
        <taxon>core chlorophytes</taxon>
        <taxon>Chlorophyceae</taxon>
        <taxon>CS clade</taxon>
        <taxon>Chlamydomonadales</taxon>
        <taxon>Chlamydomonadaceae</taxon>
        <taxon>Chlamydomonas</taxon>
    </lineage>
</organism>
<dbReference type="RefSeq" id="XP_042915982.1">
    <property type="nucleotide sequence ID" value="XM_043071470.1"/>
</dbReference>
<feature type="transmembrane region" description="Helical" evidence="2">
    <location>
        <begin position="104"/>
        <end position="125"/>
    </location>
</feature>
<dbReference type="STRING" id="3055.A0A2K3CUZ5"/>
<feature type="region of interest" description="Disordered" evidence="1">
    <location>
        <begin position="669"/>
        <end position="753"/>
    </location>
</feature>
<dbReference type="PANTHER" id="PTHR31563:SF10">
    <property type="entry name" value="ION CHANNEL POLLUX-RELATED"/>
    <property type="match status" value="1"/>
</dbReference>
<dbReference type="InParanoid" id="A0A2K3CUZ5"/>
<evidence type="ECO:0000256" key="2">
    <source>
        <dbReference type="SAM" id="Phobius"/>
    </source>
</evidence>
<dbReference type="AlphaFoldDB" id="A0A2K3CUZ5"/>
<reference evidence="3 4" key="1">
    <citation type="journal article" date="2007" name="Science">
        <title>The Chlamydomonas genome reveals the evolution of key animal and plant functions.</title>
        <authorList>
            <person name="Merchant S.S."/>
            <person name="Prochnik S.E."/>
            <person name="Vallon O."/>
            <person name="Harris E.H."/>
            <person name="Karpowicz S.J."/>
            <person name="Witman G.B."/>
            <person name="Terry A."/>
            <person name="Salamov A."/>
            <person name="Fritz-Laylin L.K."/>
            <person name="Marechal-Drouard L."/>
            <person name="Marshall W.F."/>
            <person name="Qu L.H."/>
            <person name="Nelson D.R."/>
            <person name="Sanderfoot A.A."/>
            <person name="Spalding M.H."/>
            <person name="Kapitonov V.V."/>
            <person name="Ren Q."/>
            <person name="Ferris P."/>
            <person name="Lindquist E."/>
            <person name="Shapiro H."/>
            <person name="Lucas S.M."/>
            <person name="Grimwood J."/>
            <person name="Schmutz J."/>
            <person name="Cardol P."/>
            <person name="Cerutti H."/>
            <person name="Chanfreau G."/>
            <person name="Chen C.L."/>
            <person name="Cognat V."/>
            <person name="Croft M.T."/>
            <person name="Dent R."/>
            <person name="Dutcher S."/>
            <person name="Fernandez E."/>
            <person name="Fukuzawa H."/>
            <person name="Gonzalez-Ballester D."/>
            <person name="Gonzalez-Halphen D."/>
            <person name="Hallmann A."/>
            <person name="Hanikenne M."/>
            <person name="Hippler M."/>
            <person name="Inwood W."/>
            <person name="Jabbari K."/>
            <person name="Kalanon M."/>
            <person name="Kuras R."/>
            <person name="Lefebvre P.A."/>
            <person name="Lemaire S.D."/>
            <person name="Lobanov A.V."/>
            <person name="Lohr M."/>
            <person name="Manuell A."/>
            <person name="Meier I."/>
            <person name="Mets L."/>
            <person name="Mittag M."/>
            <person name="Mittelmeier T."/>
            <person name="Moroney J.V."/>
            <person name="Moseley J."/>
            <person name="Napoli C."/>
            <person name="Nedelcu A.M."/>
            <person name="Niyogi K."/>
            <person name="Novoselov S.V."/>
            <person name="Paulsen I.T."/>
            <person name="Pazour G."/>
            <person name="Purton S."/>
            <person name="Ral J.P."/>
            <person name="Riano-Pachon D.M."/>
            <person name="Riekhof W."/>
            <person name="Rymarquis L."/>
            <person name="Schroda M."/>
            <person name="Stern D."/>
            <person name="Umen J."/>
            <person name="Willows R."/>
            <person name="Wilson N."/>
            <person name="Zimmer S.L."/>
            <person name="Allmer J."/>
            <person name="Balk J."/>
            <person name="Bisova K."/>
            <person name="Chen C.J."/>
            <person name="Elias M."/>
            <person name="Gendler K."/>
            <person name="Hauser C."/>
            <person name="Lamb M.R."/>
            <person name="Ledford H."/>
            <person name="Long J.C."/>
            <person name="Minagawa J."/>
            <person name="Page M.D."/>
            <person name="Pan J."/>
            <person name="Pootakham W."/>
            <person name="Roje S."/>
            <person name="Rose A."/>
            <person name="Stahlberg E."/>
            <person name="Terauchi A.M."/>
            <person name="Yang P."/>
            <person name="Ball S."/>
            <person name="Bowler C."/>
            <person name="Dieckmann C.L."/>
            <person name="Gladyshev V.N."/>
            <person name="Green P."/>
            <person name="Jorgensen R."/>
            <person name="Mayfield S."/>
            <person name="Mueller-Roeber B."/>
            <person name="Rajamani S."/>
            <person name="Sayre R.T."/>
            <person name="Brokstein P."/>
            <person name="Dubchak I."/>
            <person name="Goodstein D."/>
            <person name="Hornick L."/>
            <person name="Huang Y.W."/>
            <person name="Jhaveri J."/>
            <person name="Luo Y."/>
            <person name="Martinez D."/>
            <person name="Ngau W.C."/>
            <person name="Otillar B."/>
            <person name="Poliakov A."/>
            <person name="Porter A."/>
            <person name="Szajkowski L."/>
            <person name="Werner G."/>
            <person name="Zhou K."/>
            <person name="Grigoriev I.V."/>
            <person name="Rokhsar D.S."/>
            <person name="Grossman A.R."/>
        </authorList>
    </citation>
    <scope>NUCLEOTIDE SEQUENCE [LARGE SCALE GENOMIC DNA]</scope>
    <source>
        <strain evidence="4">CC-503</strain>
    </source>
</reference>
<feature type="transmembrane region" description="Helical" evidence="2">
    <location>
        <begin position="159"/>
        <end position="179"/>
    </location>
</feature>
<feature type="compositionally biased region" description="Low complexity" evidence="1">
    <location>
        <begin position="719"/>
        <end position="731"/>
    </location>
</feature>
<keyword evidence="2" id="KW-0812">Transmembrane</keyword>
<evidence type="ECO:0000313" key="3">
    <source>
        <dbReference type="EMBL" id="PNW72094.1"/>
    </source>
</evidence>
<name>A0A2K3CUZ5_CHLRE</name>